<accession>A0A4Y2GHY4</accession>
<proteinExistence type="predicted"/>
<evidence type="ECO:0000313" key="3">
    <source>
        <dbReference type="Proteomes" id="UP000499080"/>
    </source>
</evidence>
<dbReference type="EMBL" id="BGPR01001374">
    <property type="protein sequence ID" value="GBM52345.1"/>
    <property type="molecule type" value="Genomic_DNA"/>
</dbReference>
<keyword evidence="1" id="KW-1133">Transmembrane helix</keyword>
<keyword evidence="1" id="KW-0472">Membrane</keyword>
<keyword evidence="3" id="KW-1185">Reference proteome</keyword>
<organism evidence="2 3">
    <name type="scientific">Araneus ventricosus</name>
    <name type="common">Orbweaver spider</name>
    <name type="synonym">Epeira ventricosa</name>
    <dbReference type="NCBI Taxonomy" id="182803"/>
    <lineage>
        <taxon>Eukaryota</taxon>
        <taxon>Metazoa</taxon>
        <taxon>Ecdysozoa</taxon>
        <taxon>Arthropoda</taxon>
        <taxon>Chelicerata</taxon>
        <taxon>Arachnida</taxon>
        <taxon>Araneae</taxon>
        <taxon>Araneomorphae</taxon>
        <taxon>Entelegynae</taxon>
        <taxon>Araneoidea</taxon>
        <taxon>Araneidae</taxon>
        <taxon>Araneus</taxon>
    </lineage>
</organism>
<sequence length="107" mass="12371">MQICGRKSHQMSQTKFCSFWLLLPIIYPERYDRRMIVTLTSFLHLIVFSLFFTSAIVPRPTNKLSTAHMWVAAHRLGTAALNLVTPDMLDYRLDAVRVARGSHIEHL</sequence>
<name>A0A4Y2GHY4_ARAVE</name>
<dbReference type="Proteomes" id="UP000499080">
    <property type="component" value="Unassembled WGS sequence"/>
</dbReference>
<feature type="transmembrane region" description="Helical" evidence="1">
    <location>
        <begin position="38"/>
        <end position="57"/>
    </location>
</feature>
<protein>
    <submittedName>
        <fullName evidence="2">Uncharacterized protein</fullName>
    </submittedName>
</protein>
<comment type="caution">
    <text evidence="2">The sequence shown here is derived from an EMBL/GenBank/DDBJ whole genome shotgun (WGS) entry which is preliminary data.</text>
</comment>
<reference evidence="2 3" key="1">
    <citation type="journal article" date="2019" name="Sci. Rep.">
        <title>Orb-weaving spider Araneus ventricosus genome elucidates the spidroin gene catalogue.</title>
        <authorList>
            <person name="Kono N."/>
            <person name="Nakamura H."/>
            <person name="Ohtoshi R."/>
            <person name="Moran D.A.P."/>
            <person name="Shinohara A."/>
            <person name="Yoshida Y."/>
            <person name="Fujiwara M."/>
            <person name="Mori M."/>
            <person name="Tomita M."/>
            <person name="Arakawa K."/>
        </authorList>
    </citation>
    <scope>NUCLEOTIDE SEQUENCE [LARGE SCALE GENOMIC DNA]</scope>
</reference>
<gene>
    <name evidence="2" type="ORF">AVEN_229573_1</name>
</gene>
<dbReference type="AlphaFoldDB" id="A0A4Y2GHY4"/>
<keyword evidence="1" id="KW-0812">Transmembrane</keyword>
<evidence type="ECO:0000313" key="2">
    <source>
        <dbReference type="EMBL" id="GBM52345.1"/>
    </source>
</evidence>
<evidence type="ECO:0000256" key="1">
    <source>
        <dbReference type="SAM" id="Phobius"/>
    </source>
</evidence>